<dbReference type="Proteomes" id="UP000240009">
    <property type="component" value="Unassembled WGS sequence"/>
</dbReference>
<comment type="subcellular location">
    <subcellularLocation>
        <location evidence="1">Periplasm</location>
    </subcellularLocation>
</comment>
<dbReference type="PROSITE" id="PS51257">
    <property type="entry name" value="PROKAR_LIPOPROTEIN"/>
    <property type="match status" value="1"/>
</dbReference>
<gene>
    <name evidence="3" type="ORF">C5Y96_01900</name>
</gene>
<accession>A0A2S8G7A9</accession>
<organism evidence="3 4">
    <name type="scientific">Blastopirellula marina</name>
    <dbReference type="NCBI Taxonomy" id="124"/>
    <lineage>
        <taxon>Bacteria</taxon>
        <taxon>Pseudomonadati</taxon>
        <taxon>Planctomycetota</taxon>
        <taxon>Planctomycetia</taxon>
        <taxon>Pirellulales</taxon>
        <taxon>Pirellulaceae</taxon>
        <taxon>Blastopirellula</taxon>
    </lineage>
</organism>
<reference evidence="3 4" key="1">
    <citation type="submission" date="2018-02" db="EMBL/GenBank/DDBJ databases">
        <title>Comparative genomes isolates from brazilian mangrove.</title>
        <authorList>
            <person name="Araujo J.E."/>
            <person name="Taketani R.G."/>
            <person name="Silva M.C.P."/>
            <person name="Loureco M.V."/>
            <person name="Andreote F.D."/>
        </authorList>
    </citation>
    <scope>NUCLEOTIDE SEQUENCE [LARGE SCALE GENOMIC DNA]</scope>
    <source>
        <strain evidence="3 4">HEX-2 MGV</strain>
    </source>
</reference>
<evidence type="ECO:0000256" key="2">
    <source>
        <dbReference type="ARBA" id="ARBA00008520"/>
    </source>
</evidence>
<sequence length="472" mass="51544">MTFRTPLLWLLALCLVVGCNGTKKKELPKIETPPLSITIVADEPMAEAVRRELAARTEEKITVEVVTEEVLLGQKRFTRDLLIYPPAMMGELIQRDWIAPLPSGTLGSEELKLDDVALGISQTETRWGSKPYALPLGSPVLMLMVRADLLKQLNLDVPKTWDEYATAVETIQQSDLLKSSDTIAAATLEPLDETYLANLWLARSAAYVKHGENLSTYFDFTTGKARIDTPGFTKAAEQLAASARTIPDAFNSLDPKAAAEAFLAGKSVMAIGWINKHTLVPETVPEDIMFAPLPGSHETYKTPENQWLPRPGNQPESIPLLSTSGMVGSISSTSGQTMNAANLLVLLTGPELISLISPPSERTTLCRVSSLPMADAWMPPSLPGTALRQYAQVSLEQLQSPRHLSALRIPGRAAYEKVVREAVQKTMASDQSEVETIWKEAAQAWDKLSAESGQAEHIKAFRNSQGIGDNAF</sequence>
<evidence type="ECO:0008006" key="5">
    <source>
        <dbReference type="Google" id="ProtNLM"/>
    </source>
</evidence>
<evidence type="ECO:0000256" key="1">
    <source>
        <dbReference type="ARBA" id="ARBA00004418"/>
    </source>
</evidence>
<protein>
    <recommendedName>
        <fullName evidence="5">ABC transporter substrate-binding protein</fullName>
    </recommendedName>
</protein>
<dbReference type="OrthoDB" id="247111at2"/>
<proteinExistence type="inferred from homology"/>
<comment type="caution">
    <text evidence="3">The sequence shown here is derived from an EMBL/GenBank/DDBJ whole genome shotgun (WGS) entry which is preliminary data.</text>
</comment>
<name>A0A2S8G7A9_9BACT</name>
<comment type="similarity">
    <text evidence="2">Belongs to the bacterial solute-binding protein 1 family.</text>
</comment>
<dbReference type="InterPro" id="IPR050490">
    <property type="entry name" value="Bact_solute-bd_prot1"/>
</dbReference>
<evidence type="ECO:0000313" key="3">
    <source>
        <dbReference type="EMBL" id="PQO40346.1"/>
    </source>
</evidence>
<dbReference type="SUPFAM" id="SSF53850">
    <property type="entry name" value="Periplasmic binding protein-like II"/>
    <property type="match status" value="1"/>
</dbReference>
<dbReference type="PANTHER" id="PTHR43649">
    <property type="entry name" value="ARABINOSE-BINDING PROTEIN-RELATED"/>
    <property type="match status" value="1"/>
</dbReference>
<evidence type="ECO:0000313" key="4">
    <source>
        <dbReference type="Proteomes" id="UP000240009"/>
    </source>
</evidence>
<dbReference type="RefSeq" id="WP_105349856.1">
    <property type="nucleotide sequence ID" value="NZ_PUIA01000014.1"/>
</dbReference>
<dbReference type="InterPro" id="IPR006059">
    <property type="entry name" value="SBP"/>
</dbReference>
<dbReference type="EMBL" id="PUIA01000014">
    <property type="protein sequence ID" value="PQO40346.1"/>
    <property type="molecule type" value="Genomic_DNA"/>
</dbReference>
<dbReference type="AlphaFoldDB" id="A0A2S8G7A9"/>
<dbReference type="Gene3D" id="3.40.190.10">
    <property type="entry name" value="Periplasmic binding protein-like II"/>
    <property type="match status" value="1"/>
</dbReference>
<dbReference type="Pfam" id="PF13416">
    <property type="entry name" value="SBP_bac_8"/>
    <property type="match status" value="1"/>
</dbReference>